<dbReference type="Proteomes" id="UP000072520">
    <property type="component" value="Unassembled WGS sequence"/>
</dbReference>
<evidence type="ECO:0000313" key="1">
    <source>
        <dbReference type="EMBL" id="KTS98031.1"/>
    </source>
</evidence>
<evidence type="ECO:0008006" key="3">
    <source>
        <dbReference type="Google" id="ProtNLM"/>
    </source>
</evidence>
<dbReference type="EMBL" id="LDSI01000012">
    <property type="protein sequence ID" value="KTS98031.1"/>
    <property type="molecule type" value="Genomic_DNA"/>
</dbReference>
<reference evidence="1 2" key="1">
    <citation type="journal article" date="2016" name="Front. Microbiol.">
        <title>Genomic Resource of Rice Seed Associated Bacteria.</title>
        <authorList>
            <person name="Midha S."/>
            <person name="Bansal K."/>
            <person name="Sharma S."/>
            <person name="Kumar N."/>
            <person name="Patil P.P."/>
            <person name="Chaudhry V."/>
            <person name="Patil P.B."/>
        </authorList>
    </citation>
    <scope>NUCLEOTIDE SEQUENCE [LARGE SCALE GENOMIC DNA]</scope>
    <source>
        <strain evidence="1 2">RSA13</strain>
    </source>
</reference>
<accession>A0AB34VG08</accession>
<name>A0AB34VG08_9GAMM</name>
<dbReference type="PANTHER" id="PTHR38433">
    <property type="match status" value="1"/>
</dbReference>
<dbReference type="GeneID" id="61250718"/>
<sequence>MAEPLKYDVPPTRTEPTANEALATLLESLHQHGFLRLATDIVNANTQIAGVLVDGLNQPGALNAMQNLSLVFKALATIPPEEFNPVLLGIVNAAKAMRGAGLAGEDKSAPGIRGIIRLLKDEELWRGIKPALAGVRAFGREMKQPSEKPISRYSGKPTQS</sequence>
<evidence type="ECO:0000313" key="2">
    <source>
        <dbReference type="Proteomes" id="UP000072520"/>
    </source>
</evidence>
<gene>
    <name evidence="1" type="ORF">RSA13_10465</name>
</gene>
<dbReference type="PANTHER" id="PTHR38433:SF1">
    <property type="entry name" value="DUF1641 DOMAIN-CONTAINING PROTEIN"/>
    <property type="match status" value="1"/>
</dbReference>
<dbReference type="RefSeq" id="WP_039340755.1">
    <property type="nucleotide sequence ID" value="NZ_CP046585.1"/>
</dbReference>
<proteinExistence type="predicted"/>
<comment type="caution">
    <text evidence="1">The sequence shown here is derived from an EMBL/GenBank/DDBJ whole genome shotgun (WGS) entry which is preliminary data.</text>
</comment>
<dbReference type="AlphaFoldDB" id="A0AB34VG08"/>
<organism evidence="1 2">
    <name type="scientific">Pantoea stewartii</name>
    <dbReference type="NCBI Taxonomy" id="66269"/>
    <lineage>
        <taxon>Bacteria</taxon>
        <taxon>Pseudomonadati</taxon>
        <taxon>Pseudomonadota</taxon>
        <taxon>Gammaproteobacteria</taxon>
        <taxon>Enterobacterales</taxon>
        <taxon>Erwiniaceae</taxon>
        <taxon>Pantoea</taxon>
    </lineage>
</organism>
<protein>
    <recommendedName>
        <fullName evidence="3">DUF1641 domain-containing protein</fullName>
    </recommendedName>
</protein>